<sequence>MLNFFSSKKSNQNYTNEGNIDLKNIPKHIAIIMDGNGRWAKERRLPRTMGHKAGVEAIREIVKECSNIGVKYLTLYAFSTENWVRPKDEVSALMSLLMEYLKKEFRELDSNNVVINHIGDISKLPQVCQQELINAYENTKHNTGLVLNLALNYGGRDELVRAFKLMHEDIIKGKINENDINDNTLSNYLDTKGMPDPDIIIRPSGEQRLSNFLLWQCAYSEFWYSNIKWPDFKKENLHKAIYDYQNRDRRFGGVKQS</sequence>
<protein>
    <recommendedName>
        <fullName evidence="2">Isoprenyl transferase</fullName>
        <ecNumber evidence="2">2.5.1.-</ecNumber>
    </recommendedName>
</protein>
<proteinExistence type="inferred from homology"/>
<dbReference type="NCBIfam" id="TIGR00055">
    <property type="entry name" value="uppS"/>
    <property type="match status" value="1"/>
</dbReference>
<comment type="caution">
    <text evidence="3">The sequence shown here is derived from an EMBL/GenBank/DDBJ whole genome shotgun (WGS) entry which is preliminary data.</text>
</comment>
<evidence type="ECO:0000256" key="1">
    <source>
        <dbReference type="ARBA" id="ARBA00022679"/>
    </source>
</evidence>
<feature type="binding site" evidence="2">
    <location>
        <position position="85"/>
    </location>
    <ligand>
        <name>substrate</name>
    </ligand>
</feature>
<dbReference type="Pfam" id="PF01255">
    <property type="entry name" value="Prenyltransf"/>
    <property type="match status" value="1"/>
</dbReference>
<feature type="binding site" evidence="2">
    <location>
        <position position="47"/>
    </location>
    <ligand>
        <name>substrate</name>
    </ligand>
</feature>
<dbReference type="InterPro" id="IPR001441">
    <property type="entry name" value="UPP_synth-like"/>
</dbReference>
<dbReference type="Gene3D" id="3.40.1180.10">
    <property type="entry name" value="Decaprenyl diphosphate synthase-like"/>
    <property type="match status" value="1"/>
</dbReference>
<dbReference type="GO" id="GO:0030145">
    <property type="term" value="F:manganese ion binding"/>
    <property type="evidence" value="ECO:0007669"/>
    <property type="project" value="TreeGrafter"/>
</dbReference>
<comment type="cofactor">
    <cofactor evidence="2">
        <name>Mg(2+)</name>
        <dbReference type="ChEBI" id="CHEBI:18420"/>
    </cofactor>
    <text evidence="2">Binds 2 magnesium ions per subunit.</text>
</comment>
<dbReference type="FunFam" id="3.40.1180.10:FF:000001">
    <property type="entry name" value="(2E,6E)-farnesyl-diphosphate-specific ditrans,polycis-undecaprenyl-diphosphate synthase"/>
    <property type="match status" value="1"/>
</dbReference>
<name>A0A162V1Y4_9CLOT</name>
<dbReference type="EC" id="2.5.1.-" evidence="2"/>
<accession>A0A162V1Y4</accession>
<dbReference type="GO" id="GO:0008834">
    <property type="term" value="F:ditrans,polycis-undecaprenyl-diphosphate synthase [(2E,6E)-farnesyl-diphosphate specific] activity"/>
    <property type="evidence" value="ECO:0007669"/>
    <property type="project" value="TreeGrafter"/>
</dbReference>
<dbReference type="InterPro" id="IPR018520">
    <property type="entry name" value="UPP_synth-like_CS"/>
</dbReference>
<feature type="binding site" evidence="2">
    <location>
        <position position="221"/>
    </location>
    <ligand>
        <name>Mg(2+)</name>
        <dbReference type="ChEBI" id="CHEBI:18420"/>
    </ligand>
</feature>
<dbReference type="SUPFAM" id="SSF64005">
    <property type="entry name" value="Undecaprenyl diphosphate synthase"/>
    <property type="match status" value="1"/>
</dbReference>
<dbReference type="Proteomes" id="UP000076603">
    <property type="component" value="Unassembled WGS sequence"/>
</dbReference>
<dbReference type="PANTHER" id="PTHR10291:SF0">
    <property type="entry name" value="DEHYDRODOLICHYL DIPHOSPHATE SYNTHASE 2"/>
    <property type="match status" value="1"/>
</dbReference>
<evidence type="ECO:0000256" key="2">
    <source>
        <dbReference type="HAMAP-Rule" id="MF_01139"/>
    </source>
</evidence>
<comment type="function">
    <text evidence="2">Catalyzes the condensation of isopentenyl diphosphate (IPP) with allylic pyrophosphates generating different type of terpenoids.</text>
</comment>
<feature type="binding site" evidence="2">
    <location>
        <position position="51"/>
    </location>
    <ligand>
        <name>substrate</name>
    </ligand>
</feature>
<gene>
    <name evidence="3" type="primary">uppS</name>
    <name evidence="3" type="ORF">CLMAG_15310</name>
</gene>
<dbReference type="EMBL" id="LWAE01000001">
    <property type="protein sequence ID" value="KZL94478.1"/>
    <property type="molecule type" value="Genomic_DNA"/>
</dbReference>
<keyword evidence="2" id="KW-0479">Metal-binding</keyword>
<feature type="active site" evidence="2">
    <location>
        <position position="34"/>
    </location>
</feature>
<comment type="subunit">
    <text evidence="2">Homodimer.</text>
</comment>
<dbReference type="OrthoDB" id="4191603at2"/>
<keyword evidence="2" id="KW-0460">Magnesium</keyword>
<feature type="binding site" evidence="2">
    <location>
        <begin position="35"/>
        <end position="38"/>
    </location>
    <ligand>
        <name>substrate</name>
    </ligand>
</feature>
<feature type="binding site" evidence="2">
    <location>
        <begin position="79"/>
        <end position="81"/>
    </location>
    <ligand>
        <name>substrate</name>
    </ligand>
</feature>
<dbReference type="RefSeq" id="WP_066620109.1">
    <property type="nucleotide sequence ID" value="NZ_FQXL01000019.1"/>
</dbReference>
<organism evidence="3 4">
    <name type="scientific">Clostridium magnum DSM 2767</name>
    <dbReference type="NCBI Taxonomy" id="1121326"/>
    <lineage>
        <taxon>Bacteria</taxon>
        <taxon>Bacillati</taxon>
        <taxon>Bacillota</taxon>
        <taxon>Clostridia</taxon>
        <taxon>Eubacteriales</taxon>
        <taxon>Clostridiaceae</taxon>
        <taxon>Clostridium</taxon>
    </lineage>
</organism>
<feature type="binding site" evidence="2">
    <location>
        <position position="83"/>
    </location>
    <ligand>
        <name>substrate</name>
    </ligand>
</feature>
<comment type="similarity">
    <text evidence="2">Belongs to the UPP synthase family.</text>
</comment>
<feature type="binding site" evidence="2">
    <location>
        <position position="34"/>
    </location>
    <ligand>
        <name>Mg(2+)</name>
        <dbReference type="ChEBI" id="CHEBI:18420"/>
    </ligand>
</feature>
<dbReference type="PANTHER" id="PTHR10291">
    <property type="entry name" value="DEHYDRODOLICHYL DIPHOSPHATE SYNTHASE FAMILY MEMBER"/>
    <property type="match status" value="1"/>
</dbReference>
<feature type="binding site" evidence="2">
    <location>
        <position position="39"/>
    </location>
    <ligand>
        <name>substrate</name>
    </ligand>
</feature>
<dbReference type="PROSITE" id="PS01066">
    <property type="entry name" value="UPP_SYNTHASE"/>
    <property type="match status" value="1"/>
</dbReference>
<dbReference type="NCBIfam" id="NF011405">
    <property type="entry name" value="PRK14830.1"/>
    <property type="match status" value="1"/>
</dbReference>
<dbReference type="AlphaFoldDB" id="A0A162V1Y4"/>
<dbReference type="HAMAP" id="MF_01139">
    <property type="entry name" value="ISPT"/>
    <property type="match status" value="1"/>
</dbReference>
<dbReference type="GO" id="GO:0000287">
    <property type="term" value="F:magnesium ion binding"/>
    <property type="evidence" value="ECO:0007669"/>
    <property type="project" value="UniProtKB-UniRule"/>
</dbReference>
<feature type="binding site" evidence="2">
    <location>
        <begin position="208"/>
        <end position="210"/>
    </location>
    <ligand>
        <name>substrate</name>
    </ligand>
</feature>
<feature type="active site" description="Proton acceptor" evidence="2">
    <location>
        <position position="82"/>
    </location>
</feature>
<evidence type="ECO:0000313" key="4">
    <source>
        <dbReference type="Proteomes" id="UP000076603"/>
    </source>
</evidence>
<dbReference type="CDD" id="cd00475">
    <property type="entry name" value="Cis_IPPS"/>
    <property type="match status" value="1"/>
</dbReference>
<keyword evidence="1 2" id="KW-0808">Transferase</keyword>
<reference evidence="3 4" key="1">
    <citation type="submission" date="2016-04" db="EMBL/GenBank/DDBJ databases">
        <title>Genome sequence of Clostridium magnum DSM 2767.</title>
        <authorList>
            <person name="Poehlein A."/>
            <person name="Uhlig R."/>
            <person name="Fischer R."/>
            <person name="Bahl H."/>
            <person name="Daniel R."/>
        </authorList>
    </citation>
    <scope>NUCLEOTIDE SEQUENCE [LARGE SCALE GENOMIC DNA]</scope>
    <source>
        <strain evidence="3 4">DSM 2767</strain>
    </source>
</reference>
<dbReference type="PATRIC" id="fig|1121326.3.peg.1504"/>
<keyword evidence="4" id="KW-1185">Reference proteome</keyword>
<dbReference type="GO" id="GO:0016094">
    <property type="term" value="P:polyprenol biosynthetic process"/>
    <property type="evidence" value="ECO:0007669"/>
    <property type="project" value="TreeGrafter"/>
</dbReference>
<dbReference type="InterPro" id="IPR036424">
    <property type="entry name" value="UPP_synth-like_sf"/>
</dbReference>
<dbReference type="GO" id="GO:0005829">
    <property type="term" value="C:cytosol"/>
    <property type="evidence" value="ECO:0007669"/>
    <property type="project" value="TreeGrafter"/>
</dbReference>
<evidence type="ECO:0000313" key="3">
    <source>
        <dbReference type="EMBL" id="KZL94478.1"/>
    </source>
</evidence>
<feature type="binding site" evidence="2">
    <location>
        <position position="202"/>
    </location>
    <ligand>
        <name>substrate</name>
    </ligand>
</feature>
<dbReference type="STRING" id="1121326.CLMAG_15310"/>